<keyword evidence="9" id="KW-1185">Reference proteome</keyword>
<dbReference type="InterPro" id="IPR004107">
    <property type="entry name" value="Integrase_SAM-like_N"/>
</dbReference>
<comment type="similarity">
    <text evidence="1">Belongs to the 'phage' integrase family.</text>
</comment>
<keyword evidence="3 5" id="KW-0238">DNA-binding</keyword>
<dbReference type="STRING" id="333140.AWW68_08075"/>
<dbReference type="GO" id="GO:0006310">
    <property type="term" value="P:DNA recombination"/>
    <property type="evidence" value="ECO:0007669"/>
    <property type="project" value="UniProtKB-KW"/>
</dbReference>
<proteinExistence type="inferred from homology"/>
<dbReference type="Gene3D" id="1.10.443.10">
    <property type="entry name" value="Intergrase catalytic core"/>
    <property type="match status" value="1"/>
</dbReference>
<dbReference type="AlphaFoldDB" id="A0A150XBT9"/>
<evidence type="ECO:0000256" key="5">
    <source>
        <dbReference type="PROSITE-ProRule" id="PRU01248"/>
    </source>
</evidence>
<evidence type="ECO:0000313" key="9">
    <source>
        <dbReference type="Proteomes" id="UP000075606"/>
    </source>
</evidence>
<dbReference type="InterPro" id="IPR044068">
    <property type="entry name" value="CB"/>
</dbReference>
<keyword evidence="4" id="KW-0233">DNA recombination</keyword>
<name>A0A150XBT9_9BACT</name>
<organism evidence="8 9">
    <name type="scientific">Roseivirga spongicola</name>
    <dbReference type="NCBI Taxonomy" id="333140"/>
    <lineage>
        <taxon>Bacteria</taxon>
        <taxon>Pseudomonadati</taxon>
        <taxon>Bacteroidota</taxon>
        <taxon>Cytophagia</taxon>
        <taxon>Cytophagales</taxon>
        <taxon>Roseivirgaceae</taxon>
        <taxon>Roseivirga</taxon>
    </lineage>
</organism>
<dbReference type="Gene3D" id="1.10.150.130">
    <property type="match status" value="1"/>
</dbReference>
<keyword evidence="2" id="KW-0229">DNA integration</keyword>
<dbReference type="PANTHER" id="PTHR30349">
    <property type="entry name" value="PHAGE INTEGRASE-RELATED"/>
    <property type="match status" value="1"/>
</dbReference>
<evidence type="ECO:0000256" key="3">
    <source>
        <dbReference type="ARBA" id="ARBA00023125"/>
    </source>
</evidence>
<evidence type="ECO:0000259" key="7">
    <source>
        <dbReference type="PROSITE" id="PS51900"/>
    </source>
</evidence>
<dbReference type="Proteomes" id="UP000075606">
    <property type="component" value="Unassembled WGS sequence"/>
</dbReference>
<dbReference type="InterPro" id="IPR050090">
    <property type="entry name" value="Tyrosine_recombinase_XerCD"/>
</dbReference>
<dbReference type="Pfam" id="PF13495">
    <property type="entry name" value="Phage_int_SAM_4"/>
    <property type="match status" value="1"/>
</dbReference>
<dbReference type="InterPro" id="IPR013762">
    <property type="entry name" value="Integrase-like_cat_sf"/>
</dbReference>
<comment type="caution">
    <text evidence="8">The sequence shown here is derived from an EMBL/GenBank/DDBJ whole genome shotgun (WGS) entry which is preliminary data.</text>
</comment>
<dbReference type="Pfam" id="PF00589">
    <property type="entry name" value="Phage_integrase"/>
    <property type="match status" value="1"/>
</dbReference>
<evidence type="ECO:0008006" key="10">
    <source>
        <dbReference type="Google" id="ProtNLM"/>
    </source>
</evidence>
<evidence type="ECO:0000256" key="4">
    <source>
        <dbReference type="ARBA" id="ARBA00023172"/>
    </source>
</evidence>
<dbReference type="InterPro" id="IPR002104">
    <property type="entry name" value="Integrase_catalytic"/>
</dbReference>
<evidence type="ECO:0000256" key="2">
    <source>
        <dbReference type="ARBA" id="ARBA00022908"/>
    </source>
</evidence>
<feature type="domain" description="Tyr recombinase" evidence="6">
    <location>
        <begin position="103"/>
        <end position="275"/>
    </location>
</feature>
<dbReference type="InterPro" id="IPR010998">
    <property type="entry name" value="Integrase_recombinase_N"/>
</dbReference>
<gene>
    <name evidence="8" type="ORF">AWW68_08075</name>
</gene>
<accession>A0A150XBT9</accession>
<sequence>MLKEKSKVPKEYLEQLERRRYSPNTIQTYLSLFEKFLSHFNSIEPEQLNDSHVAEFQTYLVSEKKVSTSSQNQYINAIKFYFEKVLGRERGYYHIERPIKEFRLPKVLTEKEVSAILNSVHNLKHKAMLLMVYSSGLRAGELIKLHIGDIDSEQMRVFVRGGKGKKDRVTILSQKALVVLREYFKKYRPKEYLFEGQNGGQYSDSSLRRVFISAIQRAKLSKRVTLHSLRHSFATHLLEKGVDIRYIQVLLGHNSSQTTEIYTHITHKGWEKIQSPLDNLNLDD</sequence>
<evidence type="ECO:0000259" key="6">
    <source>
        <dbReference type="PROSITE" id="PS51898"/>
    </source>
</evidence>
<feature type="domain" description="Core-binding (CB)" evidence="7">
    <location>
        <begin position="3"/>
        <end position="86"/>
    </location>
</feature>
<reference evidence="8 9" key="1">
    <citation type="submission" date="2016-01" db="EMBL/GenBank/DDBJ databases">
        <title>Genome sequencing of Roseivirga spongicola UST030701-084.</title>
        <authorList>
            <person name="Selvaratnam C."/>
            <person name="Thevarajoo S."/>
            <person name="Goh K.M."/>
            <person name="Ee R."/>
            <person name="Chan K.-G."/>
            <person name="Chong C.S."/>
        </authorList>
    </citation>
    <scope>NUCLEOTIDE SEQUENCE [LARGE SCALE GENOMIC DNA]</scope>
    <source>
        <strain evidence="8 9">UST030701-084</strain>
    </source>
</reference>
<dbReference type="PROSITE" id="PS51900">
    <property type="entry name" value="CB"/>
    <property type="match status" value="1"/>
</dbReference>
<evidence type="ECO:0000256" key="1">
    <source>
        <dbReference type="ARBA" id="ARBA00008857"/>
    </source>
</evidence>
<evidence type="ECO:0000313" key="8">
    <source>
        <dbReference type="EMBL" id="KYG76156.1"/>
    </source>
</evidence>
<dbReference type="PROSITE" id="PS51898">
    <property type="entry name" value="TYR_RECOMBINASE"/>
    <property type="match status" value="1"/>
</dbReference>
<dbReference type="GO" id="GO:0003677">
    <property type="term" value="F:DNA binding"/>
    <property type="evidence" value="ECO:0007669"/>
    <property type="project" value="UniProtKB-UniRule"/>
</dbReference>
<dbReference type="EMBL" id="LRPC01000012">
    <property type="protein sequence ID" value="KYG76156.1"/>
    <property type="molecule type" value="Genomic_DNA"/>
</dbReference>
<dbReference type="InterPro" id="IPR011010">
    <property type="entry name" value="DNA_brk_join_enz"/>
</dbReference>
<protein>
    <recommendedName>
        <fullName evidence="10">Integrase</fullName>
    </recommendedName>
</protein>
<dbReference type="NCBIfam" id="NF040815">
    <property type="entry name" value="recomb_XerA_Arch"/>
    <property type="match status" value="1"/>
</dbReference>
<dbReference type="SUPFAM" id="SSF56349">
    <property type="entry name" value="DNA breaking-rejoining enzymes"/>
    <property type="match status" value="1"/>
</dbReference>
<dbReference type="GO" id="GO:0015074">
    <property type="term" value="P:DNA integration"/>
    <property type="evidence" value="ECO:0007669"/>
    <property type="project" value="UniProtKB-KW"/>
</dbReference>
<dbReference type="PANTHER" id="PTHR30349:SF64">
    <property type="entry name" value="PROPHAGE INTEGRASE INTD-RELATED"/>
    <property type="match status" value="1"/>
</dbReference>